<reference evidence="2" key="1">
    <citation type="submission" date="2022-10" db="EMBL/GenBank/DDBJ databases">
        <title>The complete genomes of actinobacterial strains from the NBC collection.</title>
        <authorList>
            <person name="Joergensen T.S."/>
            <person name="Alvarez Arevalo M."/>
            <person name="Sterndorff E.B."/>
            <person name="Faurdal D."/>
            <person name="Vuksanovic O."/>
            <person name="Mourched A.-S."/>
            <person name="Charusanti P."/>
            <person name="Shaw S."/>
            <person name="Blin K."/>
            <person name="Weber T."/>
        </authorList>
    </citation>
    <scope>NUCLEOTIDE SEQUENCE</scope>
    <source>
        <strain evidence="2">NBC_00093</strain>
    </source>
</reference>
<protein>
    <submittedName>
        <fullName evidence="2">MoxR family ATPase</fullName>
    </submittedName>
</protein>
<dbReference type="AlphaFoldDB" id="A0AAU2A3E6"/>
<feature type="domain" description="AAA+ ATPase" evidence="1">
    <location>
        <begin position="84"/>
        <end position="273"/>
    </location>
</feature>
<dbReference type="SMART" id="SM00382">
    <property type="entry name" value="AAA"/>
    <property type="match status" value="1"/>
</dbReference>
<dbReference type="GO" id="GO:0016887">
    <property type="term" value="F:ATP hydrolysis activity"/>
    <property type="evidence" value="ECO:0007669"/>
    <property type="project" value="InterPro"/>
</dbReference>
<name>A0AAU2A3E6_9ACTN</name>
<gene>
    <name evidence="2" type="ORF">OHA22_28810</name>
</gene>
<dbReference type="Gene3D" id="3.40.50.300">
    <property type="entry name" value="P-loop containing nucleotide triphosphate hydrolases"/>
    <property type="match status" value="1"/>
</dbReference>
<accession>A0AAU2A3E6</accession>
<dbReference type="InterPro" id="IPR027417">
    <property type="entry name" value="P-loop_NTPase"/>
</dbReference>
<dbReference type="SUPFAM" id="SSF52540">
    <property type="entry name" value="P-loop containing nucleoside triphosphate hydrolases"/>
    <property type="match status" value="1"/>
</dbReference>
<dbReference type="Pfam" id="PF07728">
    <property type="entry name" value="AAA_5"/>
    <property type="match status" value="1"/>
</dbReference>
<evidence type="ECO:0000259" key="1">
    <source>
        <dbReference type="SMART" id="SM00382"/>
    </source>
</evidence>
<dbReference type="CDD" id="cd00009">
    <property type="entry name" value="AAA"/>
    <property type="match status" value="1"/>
</dbReference>
<proteinExistence type="predicted"/>
<sequence length="353" mass="38705">MTQRQDWWVYEGTGTPHDGIRRLPPAPPWRAFRHDGTRSAPLYEPSHVPADDAAGRRHLGRAWQGAAYQAGEKEIHLVNLALHLRRPLLLTGKPGTGKSTLAYAVAHELKLGPVLRWSVTSRSTLKDGLYEYDAVGRLYDAGLRNTGVCAGSVSAAEPPDIGKYLSLGPLGTALLNWPRPRVLLIDEIDKSDMDFPNDLLNVFEEGEFAIPELARLGDRPQEVVTDDGERAVVRGGEVACTQFPFVVLTSNEEREFPMAFLRRCIRLKIGAADPERLAGIVAAHLGAPEDVAPELAGARTELIARFLKRQREVGVLANDQLLNALLMAERGLWGSEKGQALVLDDLLRPLDGG</sequence>
<evidence type="ECO:0000313" key="2">
    <source>
        <dbReference type="EMBL" id="WTT19244.1"/>
    </source>
</evidence>
<dbReference type="InterPro" id="IPR011704">
    <property type="entry name" value="ATPase_dyneun-rel_AAA"/>
</dbReference>
<dbReference type="InterPro" id="IPR003593">
    <property type="entry name" value="AAA+_ATPase"/>
</dbReference>
<dbReference type="GO" id="GO:0005524">
    <property type="term" value="F:ATP binding"/>
    <property type="evidence" value="ECO:0007669"/>
    <property type="project" value="InterPro"/>
</dbReference>
<organism evidence="2">
    <name type="scientific">Streptomyces sp. NBC_00093</name>
    <dbReference type="NCBI Taxonomy" id="2975649"/>
    <lineage>
        <taxon>Bacteria</taxon>
        <taxon>Bacillati</taxon>
        <taxon>Actinomycetota</taxon>
        <taxon>Actinomycetes</taxon>
        <taxon>Kitasatosporales</taxon>
        <taxon>Streptomycetaceae</taxon>
        <taxon>Streptomyces</taxon>
    </lineage>
</organism>
<dbReference type="EMBL" id="CP108222">
    <property type="protein sequence ID" value="WTT19244.1"/>
    <property type="molecule type" value="Genomic_DNA"/>
</dbReference>